<accession>A0A4Y2API7</accession>
<dbReference type="SUPFAM" id="SSF53098">
    <property type="entry name" value="Ribonuclease H-like"/>
    <property type="match status" value="1"/>
</dbReference>
<proteinExistence type="predicted"/>
<dbReference type="GO" id="GO:0003676">
    <property type="term" value="F:nucleic acid binding"/>
    <property type="evidence" value="ECO:0007669"/>
    <property type="project" value="InterPro"/>
</dbReference>
<protein>
    <recommendedName>
        <fullName evidence="3">Integrase catalytic domain-containing protein</fullName>
    </recommendedName>
</protein>
<organism evidence="1 2">
    <name type="scientific">Araneus ventricosus</name>
    <name type="common">Orbweaver spider</name>
    <name type="synonym">Epeira ventricosa</name>
    <dbReference type="NCBI Taxonomy" id="182803"/>
    <lineage>
        <taxon>Eukaryota</taxon>
        <taxon>Metazoa</taxon>
        <taxon>Ecdysozoa</taxon>
        <taxon>Arthropoda</taxon>
        <taxon>Chelicerata</taxon>
        <taxon>Arachnida</taxon>
        <taxon>Araneae</taxon>
        <taxon>Araneomorphae</taxon>
        <taxon>Entelegynae</taxon>
        <taxon>Araneoidea</taxon>
        <taxon>Araneidae</taxon>
        <taxon>Araneus</taxon>
    </lineage>
</organism>
<evidence type="ECO:0000313" key="1">
    <source>
        <dbReference type="EMBL" id="GBL81427.1"/>
    </source>
</evidence>
<reference evidence="1 2" key="1">
    <citation type="journal article" date="2019" name="Sci. Rep.">
        <title>Orb-weaving spider Araneus ventricosus genome elucidates the spidroin gene catalogue.</title>
        <authorList>
            <person name="Kono N."/>
            <person name="Nakamura H."/>
            <person name="Ohtoshi R."/>
            <person name="Moran D.A.P."/>
            <person name="Shinohara A."/>
            <person name="Yoshida Y."/>
            <person name="Fujiwara M."/>
            <person name="Mori M."/>
            <person name="Tomita M."/>
            <person name="Arakawa K."/>
        </authorList>
    </citation>
    <scope>NUCLEOTIDE SEQUENCE [LARGE SCALE GENOMIC DNA]</scope>
</reference>
<dbReference type="Proteomes" id="UP000499080">
    <property type="component" value="Unassembled WGS sequence"/>
</dbReference>
<dbReference type="InterPro" id="IPR012337">
    <property type="entry name" value="RNaseH-like_sf"/>
</dbReference>
<dbReference type="EMBL" id="BGPR01081071">
    <property type="protein sequence ID" value="GBL81427.1"/>
    <property type="molecule type" value="Genomic_DNA"/>
</dbReference>
<name>A0A4Y2API7_ARAVE</name>
<gene>
    <name evidence="1" type="ORF">AVEN_233307_1</name>
</gene>
<sequence>MPRLRIPKRTQNKTKSRLQHYNVGAPFERMALGILGHFPVTSNGSRYVIVLMDCFTKCPEAIPIPVQRVSPVAEEFVWKWDFTL</sequence>
<dbReference type="Gene3D" id="3.30.420.10">
    <property type="entry name" value="Ribonuclease H-like superfamily/Ribonuclease H"/>
    <property type="match status" value="1"/>
</dbReference>
<keyword evidence="2" id="KW-1185">Reference proteome</keyword>
<evidence type="ECO:0008006" key="3">
    <source>
        <dbReference type="Google" id="ProtNLM"/>
    </source>
</evidence>
<dbReference type="AlphaFoldDB" id="A0A4Y2API7"/>
<dbReference type="OrthoDB" id="6537890at2759"/>
<comment type="caution">
    <text evidence="1">The sequence shown here is derived from an EMBL/GenBank/DDBJ whole genome shotgun (WGS) entry which is preliminary data.</text>
</comment>
<evidence type="ECO:0000313" key="2">
    <source>
        <dbReference type="Proteomes" id="UP000499080"/>
    </source>
</evidence>
<dbReference type="InterPro" id="IPR036397">
    <property type="entry name" value="RNaseH_sf"/>
</dbReference>